<reference evidence="1" key="1">
    <citation type="submission" date="2023-01" db="EMBL/GenBank/DDBJ databases">
        <title>Exophiala dermititidis isolated from Cystic Fibrosis Patient.</title>
        <authorList>
            <person name="Kurbessoian T."/>
            <person name="Crocker A."/>
            <person name="Murante D."/>
            <person name="Hogan D.A."/>
            <person name="Stajich J.E."/>
        </authorList>
    </citation>
    <scope>NUCLEOTIDE SEQUENCE</scope>
    <source>
        <strain evidence="1">Ex8</strain>
    </source>
</reference>
<gene>
    <name evidence="1" type="ORF">HRR80_008148</name>
</gene>
<sequence length="126" mass="13789">MLASHNQPLCLHQTLEIANASRSVVVYRIAAWVLQMNMSSTRSWFRPSIFLVNESWSVNLAGYATIFNGLGSNVSNVGCHAILLAGESSGCAISKHPCLQGHFHLLVKPSLVHHWLRSPTLTTPAL</sequence>
<evidence type="ECO:0000313" key="1">
    <source>
        <dbReference type="EMBL" id="KAJ8987791.1"/>
    </source>
</evidence>
<protein>
    <submittedName>
        <fullName evidence="1">Uncharacterized protein</fullName>
    </submittedName>
</protein>
<accession>A0AAN6EP59</accession>
<evidence type="ECO:0000313" key="2">
    <source>
        <dbReference type="Proteomes" id="UP001161757"/>
    </source>
</evidence>
<dbReference type="Proteomes" id="UP001161757">
    <property type="component" value="Unassembled WGS sequence"/>
</dbReference>
<dbReference type="EMBL" id="JAJGCB010000022">
    <property type="protein sequence ID" value="KAJ8987791.1"/>
    <property type="molecule type" value="Genomic_DNA"/>
</dbReference>
<comment type="caution">
    <text evidence="1">The sequence shown here is derived from an EMBL/GenBank/DDBJ whole genome shotgun (WGS) entry which is preliminary data.</text>
</comment>
<organism evidence="1 2">
    <name type="scientific">Exophiala dermatitidis</name>
    <name type="common">Black yeast-like fungus</name>
    <name type="synonym">Wangiella dermatitidis</name>
    <dbReference type="NCBI Taxonomy" id="5970"/>
    <lineage>
        <taxon>Eukaryota</taxon>
        <taxon>Fungi</taxon>
        <taxon>Dikarya</taxon>
        <taxon>Ascomycota</taxon>
        <taxon>Pezizomycotina</taxon>
        <taxon>Eurotiomycetes</taxon>
        <taxon>Chaetothyriomycetidae</taxon>
        <taxon>Chaetothyriales</taxon>
        <taxon>Herpotrichiellaceae</taxon>
        <taxon>Exophiala</taxon>
    </lineage>
</organism>
<name>A0AAN6EP59_EXODE</name>
<proteinExistence type="predicted"/>
<dbReference type="AlphaFoldDB" id="A0AAN6EP59"/>